<dbReference type="InterPro" id="IPR040394">
    <property type="entry name" value="FBX25/32"/>
</dbReference>
<organism evidence="6 7">
    <name type="scientific">Dreissena polymorpha</name>
    <name type="common">Zebra mussel</name>
    <name type="synonym">Mytilus polymorpha</name>
    <dbReference type="NCBI Taxonomy" id="45954"/>
    <lineage>
        <taxon>Eukaryota</taxon>
        <taxon>Metazoa</taxon>
        <taxon>Spiralia</taxon>
        <taxon>Lophotrochozoa</taxon>
        <taxon>Mollusca</taxon>
        <taxon>Bivalvia</taxon>
        <taxon>Autobranchia</taxon>
        <taxon>Heteroconchia</taxon>
        <taxon>Euheterodonta</taxon>
        <taxon>Imparidentia</taxon>
        <taxon>Neoheterodontei</taxon>
        <taxon>Myida</taxon>
        <taxon>Dreissenoidea</taxon>
        <taxon>Dreissenidae</taxon>
        <taxon>Dreissena</taxon>
    </lineage>
</organism>
<dbReference type="PANTHER" id="PTHR13123:SF7">
    <property type="entry name" value="LD30288P"/>
    <property type="match status" value="1"/>
</dbReference>
<dbReference type="EMBL" id="JAIWYP010000011">
    <property type="protein sequence ID" value="KAH3735984.1"/>
    <property type="molecule type" value="Genomic_DNA"/>
</dbReference>
<dbReference type="InterPro" id="IPR001810">
    <property type="entry name" value="F-box_dom"/>
</dbReference>
<dbReference type="GO" id="GO:0019005">
    <property type="term" value="C:SCF ubiquitin ligase complex"/>
    <property type="evidence" value="ECO:0007669"/>
    <property type="project" value="TreeGrafter"/>
</dbReference>
<evidence type="ECO:0000259" key="5">
    <source>
        <dbReference type="PROSITE" id="PS50181"/>
    </source>
</evidence>
<dbReference type="Proteomes" id="UP000828390">
    <property type="component" value="Unassembled WGS sequence"/>
</dbReference>
<comment type="caution">
    <text evidence="6">The sequence shown here is derived from an EMBL/GenBank/DDBJ whole genome shotgun (WGS) entry which is preliminary data.</text>
</comment>
<reference evidence="6" key="1">
    <citation type="journal article" date="2019" name="bioRxiv">
        <title>The Genome of the Zebra Mussel, Dreissena polymorpha: A Resource for Invasive Species Research.</title>
        <authorList>
            <person name="McCartney M.A."/>
            <person name="Auch B."/>
            <person name="Kono T."/>
            <person name="Mallez S."/>
            <person name="Zhang Y."/>
            <person name="Obille A."/>
            <person name="Becker A."/>
            <person name="Abrahante J.E."/>
            <person name="Garbe J."/>
            <person name="Badalamenti J.P."/>
            <person name="Herman A."/>
            <person name="Mangelson H."/>
            <person name="Liachko I."/>
            <person name="Sullivan S."/>
            <person name="Sone E.D."/>
            <person name="Koren S."/>
            <person name="Silverstein K.A.T."/>
            <person name="Beckman K.B."/>
            <person name="Gohl D.M."/>
        </authorList>
    </citation>
    <scope>NUCLEOTIDE SEQUENCE</scope>
    <source>
        <strain evidence="6">Duluth1</strain>
        <tissue evidence="6">Whole animal</tissue>
    </source>
</reference>
<gene>
    <name evidence="6" type="ORF">DPMN_042545</name>
</gene>
<dbReference type="GO" id="GO:0016567">
    <property type="term" value="P:protein ubiquitination"/>
    <property type="evidence" value="ECO:0007669"/>
    <property type="project" value="TreeGrafter"/>
</dbReference>
<dbReference type="InterPro" id="IPR036047">
    <property type="entry name" value="F-box-like_dom_sf"/>
</dbReference>
<dbReference type="OrthoDB" id="9991467at2759"/>
<dbReference type="AlphaFoldDB" id="A0A9D4HX03"/>
<name>A0A9D4HX03_DREPO</name>
<evidence type="ECO:0000256" key="1">
    <source>
        <dbReference type="ARBA" id="ARBA00004123"/>
    </source>
</evidence>
<keyword evidence="3" id="KW-0833">Ubl conjugation pathway</keyword>
<keyword evidence="4" id="KW-0539">Nucleus</keyword>
<proteinExistence type="predicted"/>
<keyword evidence="7" id="KW-1185">Reference proteome</keyword>
<dbReference type="Pfam" id="PF12937">
    <property type="entry name" value="F-box-like"/>
    <property type="match status" value="1"/>
</dbReference>
<comment type="subcellular location">
    <subcellularLocation>
        <location evidence="1">Nucleus</location>
    </subcellularLocation>
</comment>
<evidence type="ECO:0000256" key="3">
    <source>
        <dbReference type="ARBA" id="ARBA00022786"/>
    </source>
</evidence>
<protein>
    <recommendedName>
        <fullName evidence="5">F-box domain-containing protein</fullName>
    </recommendedName>
</protein>
<evidence type="ECO:0000313" key="7">
    <source>
        <dbReference type="Proteomes" id="UP000828390"/>
    </source>
</evidence>
<dbReference type="InterPro" id="IPR032675">
    <property type="entry name" value="LRR_dom_sf"/>
</dbReference>
<dbReference type="PROSITE" id="PS50181">
    <property type="entry name" value="FBOX"/>
    <property type="match status" value="1"/>
</dbReference>
<dbReference type="PANTHER" id="PTHR13123">
    <property type="entry name" value="LD30288P"/>
    <property type="match status" value="1"/>
</dbReference>
<accession>A0A9D4HX03</accession>
<evidence type="ECO:0000313" key="6">
    <source>
        <dbReference type="EMBL" id="KAH3735984.1"/>
    </source>
</evidence>
<sequence>MERVNISRGYVDWVKTSRGWALQNVDFCAEDVPNQLLIKIGVPDGNREVSHGRCVKVQGTRGQRRMSVYLSEFIDVMDLADATRDIRRQAYLVDILRLMLTRFLHKLSGSSHRQLFKILDQLVHTVLKTEVGVRRLQRLLHETHKHLVEDTSRIDTRIGCRSLWNRHTQNVSNLLTQMGGFVYTEREEDGKPQLMDLPKECLFEIMYKLTDHRDLINLGLACWDLYHVTREESIWQKLLGFHFSPKQVATFTECIEDSDGDTLLQLYRHCYRKFGFRKLYTADQLVICSACKTLHWLKLGHYCWSDDKDRVNAVMEPISP</sequence>
<evidence type="ECO:0000256" key="2">
    <source>
        <dbReference type="ARBA" id="ARBA00004906"/>
    </source>
</evidence>
<dbReference type="GO" id="GO:0005634">
    <property type="term" value="C:nucleus"/>
    <property type="evidence" value="ECO:0007669"/>
    <property type="project" value="UniProtKB-SubCell"/>
</dbReference>
<dbReference type="Gene3D" id="3.80.10.10">
    <property type="entry name" value="Ribonuclease Inhibitor"/>
    <property type="match status" value="1"/>
</dbReference>
<dbReference type="SUPFAM" id="SSF81383">
    <property type="entry name" value="F-box domain"/>
    <property type="match status" value="1"/>
</dbReference>
<evidence type="ECO:0000256" key="4">
    <source>
        <dbReference type="ARBA" id="ARBA00023242"/>
    </source>
</evidence>
<reference evidence="6" key="2">
    <citation type="submission" date="2020-11" db="EMBL/GenBank/DDBJ databases">
        <authorList>
            <person name="McCartney M.A."/>
            <person name="Auch B."/>
            <person name="Kono T."/>
            <person name="Mallez S."/>
            <person name="Becker A."/>
            <person name="Gohl D.M."/>
            <person name="Silverstein K.A.T."/>
            <person name="Koren S."/>
            <person name="Bechman K.B."/>
            <person name="Herman A."/>
            <person name="Abrahante J.E."/>
            <person name="Garbe J."/>
        </authorList>
    </citation>
    <scope>NUCLEOTIDE SEQUENCE</scope>
    <source>
        <strain evidence="6">Duluth1</strain>
        <tissue evidence="6">Whole animal</tissue>
    </source>
</reference>
<dbReference type="GO" id="GO:0005737">
    <property type="term" value="C:cytoplasm"/>
    <property type="evidence" value="ECO:0007669"/>
    <property type="project" value="TreeGrafter"/>
</dbReference>
<feature type="domain" description="F-box" evidence="5">
    <location>
        <begin position="191"/>
        <end position="238"/>
    </location>
</feature>
<comment type="pathway">
    <text evidence="2">Protein modification; protein ubiquitination.</text>
</comment>